<organism evidence="1 2">
    <name type="scientific">Paracoccus onchidii</name>
    <dbReference type="NCBI Taxonomy" id="3017813"/>
    <lineage>
        <taxon>Bacteria</taxon>
        <taxon>Pseudomonadati</taxon>
        <taxon>Pseudomonadota</taxon>
        <taxon>Alphaproteobacteria</taxon>
        <taxon>Rhodobacterales</taxon>
        <taxon>Paracoccaceae</taxon>
        <taxon>Paracoccus</taxon>
    </lineage>
</organism>
<keyword evidence="2" id="KW-1185">Reference proteome</keyword>
<dbReference type="InterPro" id="IPR027839">
    <property type="entry name" value="DUF4432"/>
</dbReference>
<accession>A0ABT4ZG63</accession>
<sequence length="308" mass="33505">MISDWAEQVANLRQLAAVRRITLEDGAERGVSALSFDTGGGLAFWVLADRSLDIGPLGFRGTPLAWHHPAGFIAPGLHDAQADRGTGIQRSLSGFLVTCGLDNARQPRAGLPLHGSLPLTPARVLACGEDWERPDPVLYVEGEICSAHLQGACLSMRRRIEAPIGGASMTLTDRVQNVGPDPAEIRILYHTNFGYPMVTPRTRIELGGRDIEVHDRSATCHATPGGFDAEITRSGCADWPGVRVRMQGDLPFVQLWRDARPRRNILAVEPSNCGREPDGTSAPGQRLISGETWQAQQKFTFSSVKQED</sequence>
<gene>
    <name evidence="1" type="ORF">PAF17_12160</name>
</gene>
<evidence type="ECO:0000313" key="2">
    <source>
        <dbReference type="Proteomes" id="UP001165641"/>
    </source>
</evidence>
<dbReference type="Pfam" id="PF14486">
    <property type="entry name" value="DUF4432"/>
    <property type="match status" value="1"/>
</dbReference>
<dbReference type="RefSeq" id="WP_271889371.1">
    <property type="nucleotide sequence ID" value="NZ_JAQBIE010000014.1"/>
</dbReference>
<reference evidence="1" key="1">
    <citation type="submission" date="2022-12" db="EMBL/GenBank/DDBJ databases">
        <title>Paracoccus onchidii sp. nov., isolated from a marine invertebrate from the South China Sea.</title>
        <authorList>
            <person name="Xu S."/>
            <person name="Liu Z."/>
            <person name="Xu Y."/>
        </authorList>
    </citation>
    <scope>NUCLEOTIDE SEQUENCE</scope>
    <source>
        <strain evidence="1">Z330</strain>
    </source>
</reference>
<comment type="caution">
    <text evidence="1">The sequence shown here is derived from an EMBL/GenBank/DDBJ whole genome shotgun (WGS) entry which is preliminary data.</text>
</comment>
<evidence type="ECO:0000313" key="1">
    <source>
        <dbReference type="EMBL" id="MDB6178249.1"/>
    </source>
</evidence>
<name>A0ABT4ZG63_9RHOB</name>
<dbReference type="InterPro" id="IPR014718">
    <property type="entry name" value="GH-type_carb-bd"/>
</dbReference>
<dbReference type="Proteomes" id="UP001165641">
    <property type="component" value="Unassembled WGS sequence"/>
</dbReference>
<protein>
    <submittedName>
        <fullName evidence="1">DUF4432 family protein</fullName>
    </submittedName>
</protein>
<proteinExistence type="predicted"/>
<dbReference type="Gene3D" id="2.70.98.10">
    <property type="match status" value="1"/>
</dbReference>
<dbReference type="EMBL" id="JAQBIE010000014">
    <property type="protein sequence ID" value="MDB6178249.1"/>
    <property type="molecule type" value="Genomic_DNA"/>
</dbReference>